<comment type="caution">
    <text evidence="1">The sequence shown here is derived from an EMBL/GenBank/DDBJ whole genome shotgun (WGS) entry which is preliminary data.</text>
</comment>
<name>A0A5C4WF79_9ACTN</name>
<evidence type="ECO:0000313" key="1">
    <source>
        <dbReference type="EMBL" id="KAB8193445.1"/>
    </source>
</evidence>
<sequence length="125" mass="12505">MLVAAYVIAALVGVALVTVALRFFFVPEAAAKAFGVPGTASGADTGAYFSVKAIRDLATALAIFVLIALQDAQALGWVILAMAVIPIGDAAIVARRGGHPALSYAMHGGTAVVSVATALALLLLG</sequence>
<evidence type="ECO:0000313" key="2">
    <source>
        <dbReference type="Proteomes" id="UP000312512"/>
    </source>
</evidence>
<accession>A0A5C4WF79</accession>
<gene>
    <name evidence="1" type="ORF">FH608_019580</name>
</gene>
<dbReference type="Pfam" id="PF14087">
    <property type="entry name" value="DUF4267"/>
    <property type="match status" value="1"/>
</dbReference>
<dbReference type="Proteomes" id="UP000312512">
    <property type="component" value="Unassembled WGS sequence"/>
</dbReference>
<accession>A0A5P9Z2N5</accession>
<reference evidence="1 2" key="1">
    <citation type="submission" date="2019-10" db="EMBL/GenBank/DDBJ databases">
        <title>Nonomuraea sp. nov., isolated from Phyllanthus amarus.</title>
        <authorList>
            <person name="Klykleung N."/>
            <person name="Tanasupawat S."/>
        </authorList>
    </citation>
    <scope>NUCLEOTIDE SEQUENCE [LARGE SCALE GENOMIC DNA]</scope>
    <source>
        <strain evidence="1 2">PA1-10</strain>
    </source>
</reference>
<dbReference type="OrthoDB" id="5197650at2"/>
<protein>
    <submittedName>
        <fullName evidence="1">DUF4267 domain-containing protein</fullName>
    </submittedName>
</protein>
<proteinExistence type="predicted"/>
<dbReference type="AlphaFoldDB" id="A0A5C4WF79"/>
<keyword evidence="2" id="KW-1185">Reference proteome</keyword>
<dbReference type="InterPro" id="IPR025363">
    <property type="entry name" value="DUF4267"/>
</dbReference>
<organism evidence="1 2">
    <name type="scientific">Nonomuraea phyllanthi</name>
    <dbReference type="NCBI Taxonomy" id="2219224"/>
    <lineage>
        <taxon>Bacteria</taxon>
        <taxon>Bacillati</taxon>
        <taxon>Actinomycetota</taxon>
        <taxon>Actinomycetes</taxon>
        <taxon>Streptosporangiales</taxon>
        <taxon>Streptosporangiaceae</taxon>
        <taxon>Nonomuraea</taxon>
    </lineage>
</organism>
<dbReference type="EMBL" id="VDLX02000007">
    <property type="protein sequence ID" value="KAB8193445.1"/>
    <property type="molecule type" value="Genomic_DNA"/>
</dbReference>
<dbReference type="RefSeq" id="WP_139632000.1">
    <property type="nucleotide sequence ID" value="NZ_CP045572.1"/>
</dbReference>